<evidence type="ECO:0000256" key="9">
    <source>
        <dbReference type="ARBA" id="ARBA00023242"/>
    </source>
</evidence>
<dbReference type="InterPro" id="IPR035500">
    <property type="entry name" value="NHR-like_dom_sf"/>
</dbReference>
<dbReference type="PROSITE" id="PS51843">
    <property type="entry name" value="NR_LBD"/>
    <property type="match status" value="1"/>
</dbReference>
<gene>
    <name evidence="14" type="ORF">NTJ_06660</name>
</gene>
<dbReference type="PANTHER" id="PTHR48092">
    <property type="entry name" value="KNIRPS-RELATED PROTEIN-RELATED"/>
    <property type="match status" value="1"/>
</dbReference>
<dbReference type="SMART" id="SM00399">
    <property type="entry name" value="ZnF_C4"/>
    <property type="match status" value="1"/>
</dbReference>
<dbReference type="InterPro" id="IPR001723">
    <property type="entry name" value="Nuclear_hrmn_rcpt"/>
</dbReference>
<reference evidence="14 15" key="1">
    <citation type="submission" date="2023-09" db="EMBL/GenBank/DDBJ databases">
        <title>Nesidiocoris tenuis whole genome shotgun sequence.</title>
        <authorList>
            <person name="Shibata T."/>
            <person name="Shimoda M."/>
            <person name="Kobayashi T."/>
            <person name="Uehara T."/>
        </authorList>
    </citation>
    <scope>NUCLEOTIDE SEQUENCE [LARGE SCALE GENOMIC DNA]</scope>
    <source>
        <strain evidence="14 15">Japan</strain>
    </source>
</reference>
<evidence type="ECO:0000256" key="11">
    <source>
        <dbReference type="SAM" id="MobiDB-lite"/>
    </source>
</evidence>
<keyword evidence="3 10" id="KW-0863">Zinc-finger</keyword>
<evidence type="ECO:0000256" key="3">
    <source>
        <dbReference type="ARBA" id="ARBA00022771"/>
    </source>
</evidence>
<dbReference type="SUPFAM" id="SSF57716">
    <property type="entry name" value="Glucocorticoid receptor-like (DNA-binding domain)"/>
    <property type="match status" value="1"/>
</dbReference>
<evidence type="ECO:0000256" key="7">
    <source>
        <dbReference type="ARBA" id="ARBA00023163"/>
    </source>
</evidence>
<dbReference type="PROSITE" id="PS00031">
    <property type="entry name" value="NUCLEAR_REC_DBD_1"/>
    <property type="match status" value="1"/>
</dbReference>
<dbReference type="InterPro" id="IPR001628">
    <property type="entry name" value="Znf_hrmn_rcpt"/>
</dbReference>
<feature type="region of interest" description="Disordered" evidence="11">
    <location>
        <begin position="220"/>
        <end position="256"/>
    </location>
</feature>
<evidence type="ECO:0000256" key="8">
    <source>
        <dbReference type="ARBA" id="ARBA00023170"/>
    </source>
</evidence>
<feature type="region of interest" description="Disordered" evidence="11">
    <location>
        <begin position="1"/>
        <end position="71"/>
    </location>
</feature>
<proteinExistence type="inferred from homology"/>
<protein>
    <submittedName>
        <fullName evidence="14">Nuclear receptor</fullName>
    </submittedName>
</protein>
<keyword evidence="15" id="KW-1185">Reference proteome</keyword>
<keyword evidence="4 10" id="KW-0862">Zinc</keyword>
<keyword evidence="8 10" id="KW-0675">Receptor</keyword>
<feature type="domain" description="Nuclear receptor" evidence="12">
    <location>
        <begin position="303"/>
        <end position="378"/>
    </location>
</feature>
<dbReference type="InterPro" id="IPR000536">
    <property type="entry name" value="Nucl_hrmn_rcpt_lig-bd"/>
</dbReference>
<evidence type="ECO:0000313" key="14">
    <source>
        <dbReference type="EMBL" id="BES93850.1"/>
    </source>
</evidence>
<name>A0ABN7ANP5_9HEMI</name>
<evidence type="ECO:0000256" key="2">
    <source>
        <dbReference type="ARBA" id="ARBA00022723"/>
    </source>
</evidence>
<dbReference type="PROSITE" id="PS51030">
    <property type="entry name" value="NUCLEAR_REC_DBD_2"/>
    <property type="match status" value="1"/>
</dbReference>
<keyword evidence="5 10" id="KW-0805">Transcription regulation</keyword>
<dbReference type="PRINTS" id="PR00047">
    <property type="entry name" value="STROIDFINGER"/>
</dbReference>
<comment type="subcellular location">
    <subcellularLocation>
        <location evidence="1 10">Nucleus</location>
    </subcellularLocation>
</comment>
<dbReference type="Pfam" id="PF00104">
    <property type="entry name" value="Hormone_recep"/>
    <property type="match status" value="1"/>
</dbReference>
<organism evidence="14 15">
    <name type="scientific">Nesidiocoris tenuis</name>
    <dbReference type="NCBI Taxonomy" id="355587"/>
    <lineage>
        <taxon>Eukaryota</taxon>
        <taxon>Metazoa</taxon>
        <taxon>Ecdysozoa</taxon>
        <taxon>Arthropoda</taxon>
        <taxon>Hexapoda</taxon>
        <taxon>Insecta</taxon>
        <taxon>Pterygota</taxon>
        <taxon>Neoptera</taxon>
        <taxon>Paraneoptera</taxon>
        <taxon>Hemiptera</taxon>
        <taxon>Heteroptera</taxon>
        <taxon>Panheteroptera</taxon>
        <taxon>Cimicomorpha</taxon>
        <taxon>Miridae</taxon>
        <taxon>Dicyphina</taxon>
        <taxon>Nesidiocoris</taxon>
    </lineage>
</organism>
<feature type="region of interest" description="Disordered" evidence="11">
    <location>
        <begin position="155"/>
        <end position="205"/>
    </location>
</feature>
<dbReference type="InterPro" id="IPR013088">
    <property type="entry name" value="Znf_NHR/GATA"/>
</dbReference>
<keyword evidence="6 10" id="KW-0238">DNA-binding</keyword>
<evidence type="ECO:0000256" key="4">
    <source>
        <dbReference type="ARBA" id="ARBA00022833"/>
    </source>
</evidence>
<feature type="compositionally biased region" description="Low complexity" evidence="11">
    <location>
        <begin position="170"/>
        <end position="193"/>
    </location>
</feature>
<feature type="domain" description="NR LBD" evidence="13">
    <location>
        <begin position="484"/>
        <end position="719"/>
    </location>
</feature>
<dbReference type="PRINTS" id="PR00398">
    <property type="entry name" value="STRDHORMONER"/>
</dbReference>
<comment type="similarity">
    <text evidence="10">Belongs to the nuclear hormone receptor family.</text>
</comment>
<feature type="compositionally biased region" description="Gly residues" evidence="11">
    <location>
        <begin position="230"/>
        <end position="255"/>
    </location>
</feature>
<dbReference type="Proteomes" id="UP001307889">
    <property type="component" value="Chromosome 4"/>
</dbReference>
<feature type="region of interest" description="Disordered" evidence="11">
    <location>
        <begin position="86"/>
        <end position="106"/>
    </location>
</feature>
<dbReference type="InterPro" id="IPR050200">
    <property type="entry name" value="Nuclear_hormone_rcpt_NR3"/>
</dbReference>
<dbReference type="SMART" id="SM00430">
    <property type="entry name" value="HOLI"/>
    <property type="match status" value="1"/>
</dbReference>
<dbReference type="EMBL" id="AP028912">
    <property type="protein sequence ID" value="BES93850.1"/>
    <property type="molecule type" value="Genomic_DNA"/>
</dbReference>
<keyword evidence="7 10" id="KW-0804">Transcription</keyword>
<dbReference type="Gene3D" id="1.10.565.10">
    <property type="entry name" value="Retinoid X Receptor"/>
    <property type="match status" value="1"/>
</dbReference>
<dbReference type="Pfam" id="PF00105">
    <property type="entry name" value="zf-C4"/>
    <property type="match status" value="1"/>
</dbReference>
<sequence>MSLFQDLKLKRRKVDSRCSSDGESIADTSTSSPDLVAPGSPTRGIEPSPVTASPPPVIRVASPPSERRDGEVLVRIKDEQVSLIFDGGGGGAPPAGGGPPTSAGGGTNYWAPPPIRINGVRPELIGGDMRPPLAPTTPRQTPTVIMGEAGGVRTMVWSQPEPPPPPPTSAPSTSLPSPSSSTSSSSNWPSSTTVIASNQQSPNQEETAAQLLLTLGQECVSNTNGRTTPGDGGPLVGGGGGSGAGGGTSGAGGPGSCRSLNMERLWAGDLSQLPGAQQITALNLSWAKQPPAQPQDPEEDEQPMICMICEDKATGLHYGIITCEGCKGFFKRTVQNRRVYTCVADGVCEITKAQRNRCQYCRFKKCIEQGMVLQAVREDRMPGGRNSGAVYNLYKVKYKKHKKSLRNGQMKGGMPLEKGKLSMSPEHGIPPHLVNGTILKTALTNPSEVVYLRQRLDNAVSSSRDRTLPIDATLSMIQTLIDCDEFQDIATLRNLEDLLDSKSDLSDKLMQIGDSIVYKLVQWTKRLPFYLELPVEVHTKLLTHKWHELLVLTTSAYQAIHGANKLGSTASDGTEVHFTQEVSNNLCTLQTCLTSMMGRPITMDQLRQDVGLMVEKITHVTLMFRRIKLTMHEYVCLKVIIMLNPCSSPSGRWGTTELEAIQERYMTCLRTFVEHTSPNQPNRFHDLLVRLPEVQSAASLLLESKMFYVPFLLNSTIQR</sequence>
<dbReference type="CDD" id="cd07168">
    <property type="entry name" value="NR_DBD_DHR4_like"/>
    <property type="match status" value="1"/>
</dbReference>
<evidence type="ECO:0000259" key="12">
    <source>
        <dbReference type="PROSITE" id="PS51030"/>
    </source>
</evidence>
<evidence type="ECO:0000256" key="1">
    <source>
        <dbReference type="ARBA" id="ARBA00004123"/>
    </source>
</evidence>
<keyword evidence="2 10" id="KW-0479">Metal-binding</keyword>
<feature type="compositionally biased region" description="Polar residues" evidence="11">
    <location>
        <begin position="21"/>
        <end position="33"/>
    </location>
</feature>
<evidence type="ECO:0000256" key="5">
    <source>
        <dbReference type="ARBA" id="ARBA00023015"/>
    </source>
</evidence>
<accession>A0ABN7ANP5</accession>
<dbReference type="Gene3D" id="3.30.50.10">
    <property type="entry name" value="Erythroid Transcription Factor GATA-1, subunit A"/>
    <property type="match status" value="1"/>
</dbReference>
<evidence type="ECO:0000313" key="15">
    <source>
        <dbReference type="Proteomes" id="UP001307889"/>
    </source>
</evidence>
<keyword evidence="9 10" id="KW-0539">Nucleus</keyword>
<evidence type="ECO:0000256" key="10">
    <source>
        <dbReference type="RuleBase" id="RU004334"/>
    </source>
</evidence>
<evidence type="ECO:0000259" key="13">
    <source>
        <dbReference type="PROSITE" id="PS51843"/>
    </source>
</evidence>
<feature type="compositionally biased region" description="Polar residues" evidence="11">
    <location>
        <begin position="194"/>
        <end position="205"/>
    </location>
</feature>
<feature type="compositionally biased region" description="Pro residues" evidence="11">
    <location>
        <begin position="160"/>
        <end position="169"/>
    </location>
</feature>
<evidence type="ECO:0000256" key="6">
    <source>
        <dbReference type="ARBA" id="ARBA00023125"/>
    </source>
</evidence>
<dbReference type="SUPFAM" id="SSF48508">
    <property type="entry name" value="Nuclear receptor ligand-binding domain"/>
    <property type="match status" value="1"/>
</dbReference>